<proteinExistence type="predicted"/>
<gene>
    <name evidence="1" type="ORF">CJ030_MR1G017391</name>
</gene>
<sequence>MNTWKYKKPYIEAWWRPNMTRGYLFLDRAPTQQEFQPWPSTSPPFRVNEDLTKLRVFPRISPPVQVQVRMVRRIMETFKEGDKDVRWYVMADDDTVLFIDNLVEVLAKYDHSKFYYVGSSSECITSNAGLSFEMAFGGAGFALSYPLAEALATKLDDCIERYVHVGLSDFMLHLCLADLGVSLTHEKGFHQIDLHNDISGFLSAHPPFPFLSLHHIDTIDPIFPSMNRPESIDHLMKAAKVDQSRLLQQAICYHRPSNWSFSISWGYSINIYENILPRSLLWRPIETFRPWKHTRPPLYMFNTRWFSNNPCEAPHAFFLDSVDQQYPRGDQIATTYIRRSPRGLPACSLAGNHSADAITKIHVFSPATTRMEAGGRDCCEVVYTANSSVAKSNIGLARSLK</sequence>
<dbReference type="GO" id="GO:0016740">
    <property type="term" value="F:transferase activity"/>
    <property type="evidence" value="ECO:0007669"/>
    <property type="project" value="UniProtKB-KW"/>
</dbReference>
<evidence type="ECO:0000313" key="2">
    <source>
        <dbReference type="Proteomes" id="UP000516437"/>
    </source>
</evidence>
<dbReference type="Gene3D" id="3.90.550.50">
    <property type="match status" value="1"/>
</dbReference>
<organism evidence="1 2">
    <name type="scientific">Morella rubra</name>
    <name type="common">Chinese bayberry</name>
    <dbReference type="NCBI Taxonomy" id="262757"/>
    <lineage>
        <taxon>Eukaryota</taxon>
        <taxon>Viridiplantae</taxon>
        <taxon>Streptophyta</taxon>
        <taxon>Embryophyta</taxon>
        <taxon>Tracheophyta</taxon>
        <taxon>Spermatophyta</taxon>
        <taxon>Magnoliopsida</taxon>
        <taxon>eudicotyledons</taxon>
        <taxon>Gunneridae</taxon>
        <taxon>Pentapetalae</taxon>
        <taxon>rosids</taxon>
        <taxon>fabids</taxon>
        <taxon>Fagales</taxon>
        <taxon>Myricaceae</taxon>
        <taxon>Morella</taxon>
    </lineage>
</organism>
<protein>
    <submittedName>
        <fullName evidence="1">Beta-1,3-glucosyltransferase</fullName>
    </submittedName>
</protein>
<keyword evidence="1" id="KW-0808">Transferase</keyword>
<name>A0A6A1WR09_9ROSI</name>
<accession>A0A6A1WR09</accession>
<comment type="caution">
    <text evidence="1">The sequence shown here is derived from an EMBL/GenBank/DDBJ whole genome shotgun (WGS) entry which is preliminary data.</text>
</comment>
<dbReference type="PANTHER" id="PTHR10811">
    <property type="entry name" value="FRINGE-RELATED"/>
    <property type="match status" value="1"/>
</dbReference>
<dbReference type="Proteomes" id="UP000516437">
    <property type="component" value="Chromosome 1"/>
</dbReference>
<evidence type="ECO:0000313" key="1">
    <source>
        <dbReference type="EMBL" id="KAB1227594.1"/>
    </source>
</evidence>
<dbReference type="Pfam" id="PF04646">
    <property type="entry name" value="DUF604"/>
    <property type="match status" value="1"/>
</dbReference>
<dbReference type="InterPro" id="IPR006740">
    <property type="entry name" value="DUF604"/>
</dbReference>
<keyword evidence="2" id="KW-1185">Reference proteome</keyword>
<dbReference type="EMBL" id="RXIC02000019">
    <property type="protein sequence ID" value="KAB1227594.1"/>
    <property type="molecule type" value="Genomic_DNA"/>
</dbReference>
<reference evidence="1 2" key="1">
    <citation type="journal article" date="2019" name="Plant Biotechnol. J.">
        <title>The red bayberry genome and genetic basis of sex determination.</title>
        <authorList>
            <person name="Jia H.M."/>
            <person name="Jia H.J."/>
            <person name="Cai Q.L."/>
            <person name="Wang Y."/>
            <person name="Zhao H.B."/>
            <person name="Yang W.F."/>
            <person name="Wang G.Y."/>
            <person name="Li Y.H."/>
            <person name="Zhan D.L."/>
            <person name="Shen Y.T."/>
            <person name="Niu Q.F."/>
            <person name="Chang L."/>
            <person name="Qiu J."/>
            <person name="Zhao L."/>
            <person name="Xie H.B."/>
            <person name="Fu W.Y."/>
            <person name="Jin J."/>
            <person name="Li X.W."/>
            <person name="Jiao Y."/>
            <person name="Zhou C.C."/>
            <person name="Tu T."/>
            <person name="Chai C.Y."/>
            <person name="Gao J.L."/>
            <person name="Fan L.J."/>
            <person name="van de Weg E."/>
            <person name="Wang J.Y."/>
            <person name="Gao Z.S."/>
        </authorList>
    </citation>
    <scope>NUCLEOTIDE SEQUENCE [LARGE SCALE GENOMIC DNA]</scope>
    <source>
        <tissue evidence="1">Leaves</tissue>
    </source>
</reference>
<dbReference type="AlphaFoldDB" id="A0A6A1WR09"/>
<dbReference type="OrthoDB" id="414175at2759"/>